<feature type="region of interest" description="Disordered" evidence="9">
    <location>
        <begin position="396"/>
        <end position="512"/>
    </location>
</feature>
<comment type="caution">
    <text evidence="11">The sequence shown here is derived from an EMBL/GenBank/DDBJ whole genome shotgun (WGS) entry which is preliminary data.</text>
</comment>
<evidence type="ECO:0000256" key="2">
    <source>
        <dbReference type="ARBA" id="ARBA00022723"/>
    </source>
</evidence>
<dbReference type="PROSITE" id="PS00028">
    <property type="entry name" value="ZINC_FINGER_C2H2_1"/>
    <property type="match status" value="1"/>
</dbReference>
<feature type="region of interest" description="Disordered" evidence="9">
    <location>
        <begin position="65"/>
        <end position="148"/>
    </location>
</feature>
<dbReference type="GO" id="GO:0006357">
    <property type="term" value="P:regulation of transcription by RNA polymerase II"/>
    <property type="evidence" value="ECO:0007669"/>
    <property type="project" value="TreeGrafter"/>
</dbReference>
<sequence length="607" mass="66913">MSTSSTPSKAKDKERIIKLLHESILHLCKVSVSGPGNIEVDGIVCITQPNESDIVVKVHETFSNVHTDKDGDGRSPSEKRKHSSDGDSAYKSSRKDGSERQRTPVSRRLLSDGETLDLTKDDADAGVSRLHRSPHRNKKADVIDLTSGAATPAPQLNITQVRSLQQQRFGQTARYQRFVSVRGRGGYQMVPRQRFMVQGQMMPGMRHMGQGAVRPISGPIPHRGYRPQGGTIITPRAPIPGSTSTITTTMAGTMLATNGSRMPFDQMQNYKGLHCKYKDCSFACSNKYYLETHVLQHFESDPFCCNEEGCEFKSKNKQNLYQHYKSTHDAGNPQFCFKCMKAFKSPEEMAAHTQTCTVESLKCDHCGEMVMGKVAMAKHLTEVYIAESSKIVEPAIAEQSQSQMSSSGTSQSPATTPSPGQTSMQSPTASSPPQRPPESPRHLTQTVPDMSSPLNIIPDNSVSISQPASQTASLVQPELEQLQQLAGTPSAQTQSTETTVSSPLQMPSLDYNPPTCNTVEYINQDQQQQPSQPMQPMNEPAMNPSLNMESAVQYQHQDRHYSNLELLSQPISMDQPQLDPIQMPSLGDTMSLPEPNQMDTKPPDFNT</sequence>
<gene>
    <name evidence="11" type="ORF">LSH36_23g10003</name>
</gene>
<dbReference type="InterPro" id="IPR051061">
    <property type="entry name" value="Zinc_finger_trans_reg"/>
</dbReference>
<evidence type="ECO:0000313" key="11">
    <source>
        <dbReference type="EMBL" id="KAK2167873.1"/>
    </source>
</evidence>
<dbReference type="Gene3D" id="3.30.160.60">
    <property type="entry name" value="Classic Zinc Finger"/>
    <property type="match status" value="1"/>
</dbReference>
<evidence type="ECO:0000256" key="5">
    <source>
        <dbReference type="ARBA" id="ARBA00023015"/>
    </source>
</evidence>
<evidence type="ECO:0000256" key="6">
    <source>
        <dbReference type="ARBA" id="ARBA00023163"/>
    </source>
</evidence>
<accession>A0AAD9NGM0</accession>
<keyword evidence="12" id="KW-1185">Reference proteome</keyword>
<evidence type="ECO:0000256" key="9">
    <source>
        <dbReference type="SAM" id="MobiDB-lite"/>
    </source>
</evidence>
<dbReference type="SMART" id="SM00355">
    <property type="entry name" value="ZnF_C2H2"/>
    <property type="match status" value="4"/>
</dbReference>
<dbReference type="InterPro" id="IPR013087">
    <property type="entry name" value="Znf_C2H2_type"/>
</dbReference>
<keyword evidence="6" id="KW-0804">Transcription</keyword>
<dbReference type="PROSITE" id="PS50157">
    <property type="entry name" value="ZINC_FINGER_C2H2_2"/>
    <property type="match status" value="1"/>
</dbReference>
<organism evidence="11 12">
    <name type="scientific">Paralvinella palmiformis</name>
    <dbReference type="NCBI Taxonomy" id="53620"/>
    <lineage>
        <taxon>Eukaryota</taxon>
        <taxon>Metazoa</taxon>
        <taxon>Spiralia</taxon>
        <taxon>Lophotrochozoa</taxon>
        <taxon>Annelida</taxon>
        <taxon>Polychaeta</taxon>
        <taxon>Sedentaria</taxon>
        <taxon>Canalipalpata</taxon>
        <taxon>Terebellida</taxon>
        <taxon>Terebelliformia</taxon>
        <taxon>Alvinellidae</taxon>
        <taxon>Paralvinella</taxon>
    </lineage>
</organism>
<keyword evidence="4" id="KW-0862">Zinc</keyword>
<dbReference type="PANTHER" id="PTHR46179:SF13">
    <property type="entry name" value="C2H2-TYPE DOMAIN-CONTAINING PROTEIN"/>
    <property type="match status" value="1"/>
</dbReference>
<dbReference type="EMBL" id="JAODUP010000023">
    <property type="protein sequence ID" value="KAK2167873.1"/>
    <property type="molecule type" value="Genomic_DNA"/>
</dbReference>
<evidence type="ECO:0000256" key="8">
    <source>
        <dbReference type="PROSITE-ProRule" id="PRU00042"/>
    </source>
</evidence>
<feature type="compositionally biased region" description="Polar residues" evidence="9">
    <location>
        <begin position="442"/>
        <end position="473"/>
    </location>
</feature>
<feature type="compositionally biased region" description="Basic and acidic residues" evidence="9">
    <location>
        <begin position="93"/>
        <end position="102"/>
    </location>
</feature>
<dbReference type="Proteomes" id="UP001208570">
    <property type="component" value="Unassembled WGS sequence"/>
</dbReference>
<feature type="compositionally biased region" description="Polar residues" evidence="9">
    <location>
        <begin position="486"/>
        <end position="505"/>
    </location>
</feature>
<reference evidence="11" key="1">
    <citation type="journal article" date="2023" name="Mol. Biol. Evol.">
        <title>Third-Generation Sequencing Reveals the Adaptive Role of the Epigenome in Three Deep-Sea Polychaetes.</title>
        <authorList>
            <person name="Perez M."/>
            <person name="Aroh O."/>
            <person name="Sun Y."/>
            <person name="Lan Y."/>
            <person name="Juniper S.K."/>
            <person name="Young C.R."/>
            <person name="Angers B."/>
            <person name="Qian P.Y."/>
        </authorList>
    </citation>
    <scope>NUCLEOTIDE SEQUENCE</scope>
    <source>
        <strain evidence="11">P08H-3</strain>
    </source>
</reference>
<feature type="compositionally biased region" description="Low complexity" evidence="9">
    <location>
        <begin position="474"/>
        <end position="485"/>
    </location>
</feature>
<feature type="region of interest" description="Disordered" evidence="9">
    <location>
        <begin position="555"/>
        <end position="607"/>
    </location>
</feature>
<keyword evidence="5" id="KW-0805">Transcription regulation</keyword>
<protein>
    <recommendedName>
        <fullName evidence="10">C2H2-type domain-containing protein</fullName>
    </recommendedName>
</protein>
<proteinExistence type="predicted"/>
<evidence type="ECO:0000259" key="10">
    <source>
        <dbReference type="PROSITE" id="PS50157"/>
    </source>
</evidence>
<evidence type="ECO:0000256" key="7">
    <source>
        <dbReference type="ARBA" id="ARBA00023242"/>
    </source>
</evidence>
<feature type="compositionally biased region" description="Basic and acidic residues" evidence="9">
    <location>
        <begin position="65"/>
        <end position="78"/>
    </location>
</feature>
<dbReference type="GO" id="GO:0008270">
    <property type="term" value="F:zinc ion binding"/>
    <property type="evidence" value="ECO:0007669"/>
    <property type="project" value="UniProtKB-KW"/>
</dbReference>
<evidence type="ECO:0000256" key="1">
    <source>
        <dbReference type="ARBA" id="ARBA00004123"/>
    </source>
</evidence>
<feature type="compositionally biased region" description="Low complexity" evidence="9">
    <location>
        <begin position="399"/>
        <end position="423"/>
    </location>
</feature>
<feature type="compositionally biased region" description="Basic residues" evidence="9">
    <location>
        <begin position="129"/>
        <end position="138"/>
    </location>
</feature>
<comment type="subcellular location">
    <subcellularLocation>
        <location evidence="1">Nucleus</location>
    </subcellularLocation>
</comment>
<dbReference type="PANTHER" id="PTHR46179">
    <property type="entry name" value="ZINC FINGER PROTEIN"/>
    <property type="match status" value="1"/>
</dbReference>
<dbReference type="GO" id="GO:0005634">
    <property type="term" value="C:nucleus"/>
    <property type="evidence" value="ECO:0007669"/>
    <property type="project" value="UniProtKB-SubCell"/>
</dbReference>
<keyword evidence="7" id="KW-0539">Nucleus</keyword>
<keyword evidence="3 8" id="KW-0863">Zinc-finger</keyword>
<keyword evidence="2" id="KW-0479">Metal-binding</keyword>
<evidence type="ECO:0000256" key="3">
    <source>
        <dbReference type="ARBA" id="ARBA00022771"/>
    </source>
</evidence>
<dbReference type="AlphaFoldDB" id="A0AAD9NGM0"/>
<feature type="domain" description="C2H2-type" evidence="10">
    <location>
        <begin position="303"/>
        <end position="333"/>
    </location>
</feature>
<evidence type="ECO:0000313" key="12">
    <source>
        <dbReference type="Proteomes" id="UP001208570"/>
    </source>
</evidence>
<feature type="compositionally biased region" description="Polar residues" evidence="9">
    <location>
        <begin position="565"/>
        <end position="575"/>
    </location>
</feature>
<name>A0AAD9NGM0_9ANNE</name>
<evidence type="ECO:0000256" key="4">
    <source>
        <dbReference type="ARBA" id="ARBA00022833"/>
    </source>
</evidence>